<dbReference type="GO" id="GO:0016810">
    <property type="term" value="F:hydrolase activity, acting on carbon-nitrogen (but not peptide) bonds"/>
    <property type="evidence" value="ECO:0007669"/>
    <property type="project" value="InterPro"/>
</dbReference>
<accession>A0A0K6H192</accession>
<evidence type="ECO:0000256" key="1">
    <source>
        <dbReference type="SAM" id="SignalP"/>
    </source>
</evidence>
<dbReference type="InterPro" id="IPR011059">
    <property type="entry name" value="Metal-dep_hydrolase_composite"/>
</dbReference>
<dbReference type="PANTHER" id="PTHR43135:SF3">
    <property type="entry name" value="ALPHA-D-RIBOSE 1-METHYLPHOSPHONATE 5-TRIPHOSPHATE DIPHOSPHATASE"/>
    <property type="match status" value="1"/>
</dbReference>
<keyword evidence="1" id="KW-0732">Signal</keyword>
<keyword evidence="3" id="KW-0378">Hydrolase</keyword>
<dbReference type="Pfam" id="PF01979">
    <property type="entry name" value="Amidohydro_1"/>
    <property type="match status" value="1"/>
</dbReference>
<reference evidence="4" key="1">
    <citation type="submission" date="2015-08" db="EMBL/GenBank/DDBJ databases">
        <authorList>
            <person name="Varghese N."/>
        </authorList>
    </citation>
    <scope>NUCLEOTIDE SEQUENCE [LARGE SCALE GENOMIC DNA]</scope>
    <source>
        <strain evidence="4">DSM 27808</strain>
    </source>
</reference>
<feature type="chain" id="PRO_5005504000" evidence="1">
    <location>
        <begin position="20"/>
        <end position="428"/>
    </location>
</feature>
<proteinExistence type="predicted"/>
<dbReference type="InterPro" id="IPR051781">
    <property type="entry name" value="Metallo-dep_Hydrolase"/>
</dbReference>
<dbReference type="PANTHER" id="PTHR43135">
    <property type="entry name" value="ALPHA-D-RIBOSE 1-METHYLPHOSPHONATE 5-TRIPHOSPHATE DIPHOSPHATASE"/>
    <property type="match status" value="1"/>
</dbReference>
<organism evidence="3 4">
    <name type="scientific">Pseudidiomarina woesei</name>
    <dbReference type="NCBI Taxonomy" id="1381080"/>
    <lineage>
        <taxon>Bacteria</taxon>
        <taxon>Pseudomonadati</taxon>
        <taxon>Pseudomonadota</taxon>
        <taxon>Gammaproteobacteria</taxon>
        <taxon>Alteromonadales</taxon>
        <taxon>Idiomarinaceae</taxon>
        <taxon>Pseudidiomarina</taxon>
    </lineage>
</organism>
<dbReference type="Proteomes" id="UP000182598">
    <property type="component" value="Unassembled WGS sequence"/>
</dbReference>
<gene>
    <name evidence="3" type="ORF">Ga0061064_0963</name>
</gene>
<evidence type="ECO:0000313" key="4">
    <source>
        <dbReference type="Proteomes" id="UP000182598"/>
    </source>
</evidence>
<dbReference type="InterPro" id="IPR032466">
    <property type="entry name" value="Metal_Hydrolase"/>
</dbReference>
<name>A0A0K6H192_9GAMM</name>
<sequence>MKKLITTVVAASLSVAAAAHDMVPGEPQSQPILLQGGTLHTVTQGVQANTDILFENGKITAMGENLAAPENARVIDVSNKHVYPGLIALDTTLGLIEIEAVRATNDTREIGNITPEVSGHTAYNPDSEVIPTIRYNGITHAEIVPQRNLIAGRSSLLQTDGWTFEDAAEALNVGVHVNWPRAGLNTAWWERRSAEEQRKANAEALKQLKKAFIDAKAYFDAKQAGKLNGTDVRWEAMTGLFDGSSKLFVHAHDQRQLEQAIDFAKEQGFELVLVGARDAWRIADQLAAEDIMVVYGEPYGLPTRHDEAYDQAYATPAALAAAGVNFAIAYSTGYWDIRNLAFAAGNAVSYGLSKEQALAAITIKPAEVMGVADKIGSLEVGKNASLFVSEGDVMDHLGQQVQLMFIDGAEVDLNNRHNQLYQKYRQKP</sequence>
<dbReference type="SUPFAM" id="SSF51338">
    <property type="entry name" value="Composite domain of metallo-dependent hydrolases"/>
    <property type="match status" value="1"/>
</dbReference>
<dbReference type="EMBL" id="CYHB01000002">
    <property type="protein sequence ID" value="CUA84645.1"/>
    <property type="molecule type" value="Genomic_DNA"/>
</dbReference>
<dbReference type="SUPFAM" id="SSF51556">
    <property type="entry name" value="Metallo-dependent hydrolases"/>
    <property type="match status" value="1"/>
</dbReference>
<evidence type="ECO:0000313" key="3">
    <source>
        <dbReference type="EMBL" id="CUA84645.1"/>
    </source>
</evidence>
<dbReference type="InterPro" id="IPR006680">
    <property type="entry name" value="Amidohydro-rel"/>
</dbReference>
<dbReference type="Gene3D" id="3.20.20.140">
    <property type="entry name" value="Metal-dependent hydrolases"/>
    <property type="match status" value="1"/>
</dbReference>
<feature type="signal peptide" evidence="1">
    <location>
        <begin position="1"/>
        <end position="19"/>
    </location>
</feature>
<feature type="domain" description="Amidohydrolase-related" evidence="2">
    <location>
        <begin position="253"/>
        <end position="392"/>
    </location>
</feature>
<dbReference type="OrthoDB" id="783596at2"/>
<protein>
    <submittedName>
        <fullName evidence="3">Imidazolonepropionase or related amidohydrolase</fullName>
    </submittedName>
</protein>
<evidence type="ECO:0000259" key="2">
    <source>
        <dbReference type="Pfam" id="PF01979"/>
    </source>
</evidence>
<dbReference type="AlphaFoldDB" id="A0A0K6H192"/>
<keyword evidence="4" id="KW-1185">Reference proteome</keyword>
<dbReference type="Gene3D" id="2.30.40.10">
    <property type="entry name" value="Urease, subunit C, domain 1"/>
    <property type="match status" value="1"/>
</dbReference>
<dbReference type="RefSeq" id="WP_055438639.1">
    <property type="nucleotide sequence ID" value="NZ_CYHB01000002.1"/>
</dbReference>